<dbReference type="EMBL" id="JACHDB010000001">
    <property type="protein sequence ID" value="MBB5430268.1"/>
    <property type="molecule type" value="Genomic_DNA"/>
</dbReference>
<dbReference type="Gene3D" id="1.10.10.10">
    <property type="entry name" value="Winged helix-like DNA-binding domain superfamily/Winged helix DNA-binding domain"/>
    <property type="match status" value="1"/>
</dbReference>
<feature type="domain" description="Transcription regulator PadR N-terminal" evidence="2">
    <location>
        <begin position="15"/>
        <end position="90"/>
    </location>
</feature>
<dbReference type="InterPro" id="IPR005149">
    <property type="entry name" value="Tscrpt_reg_PadR_N"/>
</dbReference>
<dbReference type="Pfam" id="PF03551">
    <property type="entry name" value="PadR"/>
    <property type="match status" value="1"/>
</dbReference>
<name>A0A7W8VBU8_9ACTN</name>
<dbReference type="InterPro" id="IPR036388">
    <property type="entry name" value="WH-like_DNA-bd_sf"/>
</dbReference>
<gene>
    <name evidence="3" type="ORF">HDA36_000352</name>
</gene>
<dbReference type="PANTHER" id="PTHR43252">
    <property type="entry name" value="TRANSCRIPTIONAL REGULATOR YQJI"/>
    <property type="match status" value="1"/>
</dbReference>
<dbReference type="AlphaFoldDB" id="A0A7W8VBU8"/>
<reference evidence="3 4" key="1">
    <citation type="submission" date="2020-08" db="EMBL/GenBank/DDBJ databases">
        <title>Sequencing the genomes of 1000 actinobacteria strains.</title>
        <authorList>
            <person name="Klenk H.-P."/>
        </authorList>
    </citation>
    <scope>NUCLEOTIDE SEQUENCE [LARGE SCALE GENOMIC DNA]</scope>
    <source>
        <strain evidence="3 4">DSM 44551</strain>
    </source>
</reference>
<feature type="region of interest" description="Disordered" evidence="1">
    <location>
        <begin position="184"/>
        <end position="211"/>
    </location>
</feature>
<dbReference type="RefSeq" id="WP_184388029.1">
    <property type="nucleotide sequence ID" value="NZ_BAAAJD010000081.1"/>
</dbReference>
<evidence type="ECO:0000259" key="2">
    <source>
        <dbReference type="Pfam" id="PF03551"/>
    </source>
</evidence>
<dbReference type="Proteomes" id="UP000572635">
    <property type="component" value="Unassembled WGS sequence"/>
</dbReference>
<evidence type="ECO:0000313" key="4">
    <source>
        <dbReference type="Proteomes" id="UP000572635"/>
    </source>
</evidence>
<accession>A0A7W8VBU8</accession>
<keyword evidence="3" id="KW-0238">DNA-binding</keyword>
<protein>
    <submittedName>
        <fullName evidence="3">DNA-binding PadR family transcriptional regulator</fullName>
    </submittedName>
</protein>
<evidence type="ECO:0000256" key="1">
    <source>
        <dbReference type="SAM" id="MobiDB-lite"/>
    </source>
</evidence>
<proteinExistence type="predicted"/>
<keyword evidence="4" id="KW-1185">Reference proteome</keyword>
<evidence type="ECO:0000313" key="3">
    <source>
        <dbReference type="EMBL" id="MBB5430268.1"/>
    </source>
</evidence>
<comment type="caution">
    <text evidence="3">The sequence shown here is derived from an EMBL/GenBank/DDBJ whole genome shotgun (WGS) entry which is preliminary data.</text>
</comment>
<organism evidence="3 4">
    <name type="scientific">Nocardiopsis composta</name>
    <dbReference type="NCBI Taxonomy" id="157465"/>
    <lineage>
        <taxon>Bacteria</taxon>
        <taxon>Bacillati</taxon>
        <taxon>Actinomycetota</taxon>
        <taxon>Actinomycetes</taxon>
        <taxon>Streptosporangiales</taxon>
        <taxon>Nocardiopsidaceae</taxon>
        <taxon>Nocardiopsis</taxon>
    </lineage>
</organism>
<dbReference type="InterPro" id="IPR036390">
    <property type="entry name" value="WH_DNA-bd_sf"/>
</dbReference>
<dbReference type="SUPFAM" id="SSF46785">
    <property type="entry name" value="Winged helix' DNA-binding domain"/>
    <property type="match status" value="1"/>
</dbReference>
<dbReference type="GO" id="GO:0003677">
    <property type="term" value="F:DNA binding"/>
    <property type="evidence" value="ECO:0007669"/>
    <property type="project" value="UniProtKB-KW"/>
</dbReference>
<sequence length="211" mass="23423">MELRREDRDVAGLTVLALLHTGPRHTYDMHRLMVDWHKDFVTGLPRSMYHAVNRLLRGGLIEPVAAVRPGPRPERTVYALTEAGGRELRERERRLLRTPDRDTALFVAALSFLGVLPPEEAARALRDRAAALEEHSAGLGAELQATVGRLPRLLLLEAEYERARIDAERAWVREVLEDLGSGRLDWSPERLAGRGRNAPPSPGKGAAPAGD</sequence>
<dbReference type="PANTHER" id="PTHR43252:SF6">
    <property type="entry name" value="NEGATIVE TRANSCRIPTION REGULATOR PADR"/>
    <property type="match status" value="1"/>
</dbReference>